<keyword evidence="2" id="KW-1185">Reference proteome</keyword>
<dbReference type="AlphaFoldDB" id="A0A1L3I9J0"/>
<dbReference type="Proteomes" id="UP000183859">
    <property type="component" value="Chromosome"/>
</dbReference>
<name>A0A1L3I9J0_9RHOB</name>
<evidence type="ECO:0000313" key="2">
    <source>
        <dbReference type="Proteomes" id="UP000183859"/>
    </source>
</evidence>
<gene>
    <name evidence="1" type="ORF">PhaeoP97_03464</name>
</gene>
<evidence type="ECO:0000313" key="1">
    <source>
        <dbReference type="EMBL" id="APG48817.1"/>
    </source>
</evidence>
<accession>A0A1L3I9J0</accession>
<dbReference type="STRING" id="1844006.PhaeoP97_03464"/>
<sequence>MRIEANAVASRLSCRTGQASVVPDPVVHAYSSRPEVVPNLPLMGRKKNLLCHPFLQQKVRDG</sequence>
<reference evidence="2" key="1">
    <citation type="submission" date="2016-07" db="EMBL/GenBank/DDBJ databases">
        <title>Phaeobacter portensis sp. nov., a tropodithietic acid producing bacterium isolated from a German harbor.</title>
        <authorList>
            <person name="Freese H.M."/>
            <person name="Bunk B."/>
            <person name="Breider S."/>
            <person name="Brinkhoff T."/>
        </authorList>
    </citation>
    <scope>NUCLEOTIDE SEQUENCE [LARGE SCALE GENOMIC DNA]</scope>
    <source>
        <strain evidence="2">P97</strain>
    </source>
</reference>
<dbReference type="KEGG" id="php:PhaeoP97_03464"/>
<organism evidence="1 2">
    <name type="scientific">Phaeobacter porticola</name>
    <dbReference type="NCBI Taxonomy" id="1844006"/>
    <lineage>
        <taxon>Bacteria</taxon>
        <taxon>Pseudomonadati</taxon>
        <taxon>Pseudomonadota</taxon>
        <taxon>Alphaproteobacteria</taxon>
        <taxon>Rhodobacterales</taxon>
        <taxon>Roseobacteraceae</taxon>
        <taxon>Phaeobacter</taxon>
    </lineage>
</organism>
<dbReference type="EMBL" id="CP016364">
    <property type="protein sequence ID" value="APG48817.1"/>
    <property type="molecule type" value="Genomic_DNA"/>
</dbReference>
<proteinExistence type="predicted"/>
<protein>
    <submittedName>
        <fullName evidence="1">Uncharacterized protein</fullName>
    </submittedName>
</protein>